<evidence type="ECO:0000313" key="1">
    <source>
        <dbReference type="EMBL" id="KAI4352729.1"/>
    </source>
</evidence>
<dbReference type="EMBL" id="CM039428">
    <property type="protein sequence ID" value="KAI4352729.1"/>
    <property type="molecule type" value="Genomic_DNA"/>
</dbReference>
<evidence type="ECO:0000313" key="2">
    <source>
        <dbReference type="Proteomes" id="UP000828941"/>
    </source>
</evidence>
<sequence length="200" mass="22447">MREQSERRAQRSNQMSAVKKVSAKLENKMGLLMSFMGKGGSPSSQMLSIVMGTLYNQFVEKDINDFDSFHIAVLDIFNTINMALPGKHYDAPSHKEVEDLFQNWKAETKEDKRKKIFTEFMQKNVNLRKIDDSMMITGIVAPPAAMVVKRGGETLPQLKVVKAIPDVVFVPTATVLALISVKVSRKIFMKKVHGSETLNA</sequence>
<gene>
    <name evidence="1" type="ORF">L6164_006950</name>
</gene>
<reference evidence="1 2" key="1">
    <citation type="journal article" date="2022" name="DNA Res.">
        <title>Chromosomal-level genome assembly of the orchid tree Bauhinia variegata (Leguminosae; Cercidoideae) supports the allotetraploid origin hypothesis of Bauhinia.</title>
        <authorList>
            <person name="Zhong Y."/>
            <person name="Chen Y."/>
            <person name="Zheng D."/>
            <person name="Pang J."/>
            <person name="Liu Y."/>
            <person name="Luo S."/>
            <person name="Meng S."/>
            <person name="Qian L."/>
            <person name="Wei D."/>
            <person name="Dai S."/>
            <person name="Zhou R."/>
        </authorList>
    </citation>
    <scope>NUCLEOTIDE SEQUENCE [LARGE SCALE GENOMIC DNA]</scope>
    <source>
        <strain evidence="1">BV-YZ2020</strain>
    </source>
</reference>
<dbReference type="Proteomes" id="UP000828941">
    <property type="component" value="Chromosome 3"/>
</dbReference>
<keyword evidence="2" id="KW-1185">Reference proteome</keyword>
<comment type="caution">
    <text evidence="1">The sequence shown here is derived from an EMBL/GenBank/DDBJ whole genome shotgun (WGS) entry which is preliminary data.</text>
</comment>
<accession>A0ACB9PXV6</accession>
<organism evidence="1 2">
    <name type="scientific">Bauhinia variegata</name>
    <name type="common">Purple orchid tree</name>
    <name type="synonym">Phanera variegata</name>
    <dbReference type="NCBI Taxonomy" id="167791"/>
    <lineage>
        <taxon>Eukaryota</taxon>
        <taxon>Viridiplantae</taxon>
        <taxon>Streptophyta</taxon>
        <taxon>Embryophyta</taxon>
        <taxon>Tracheophyta</taxon>
        <taxon>Spermatophyta</taxon>
        <taxon>Magnoliopsida</taxon>
        <taxon>eudicotyledons</taxon>
        <taxon>Gunneridae</taxon>
        <taxon>Pentapetalae</taxon>
        <taxon>rosids</taxon>
        <taxon>fabids</taxon>
        <taxon>Fabales</taxon>
        <taxon>Fabaceae</taxon>
        <taxon>Cercidoideae</taxon>
        <taxon>Cercideae</taxon>
        <taxon>Bauhiniinae</taxon>
        <taxon>Bauhinia</taxon>
    </lineage>
</organism>
<protein>
    <submittedName>
        <fullName evidence="1">Uncharacterized protein</fullName>
    </submittedName>
</protein>
<proteinExistence type="predicted"/>
<name>A0ACB9PXV6_BAUVA</name>